<comment type="caution">
    <text evidence="1">The sequence shown here is derived from an EMBL/GenBank/DDBJ whole genome shotgun (WGS) entry which is preliminary data.</text>
</comment>
<accession>A0AAW1JMT1</accession>
<dbReference type="AlphaFoldDB" id="A0AAW1JMT1"/>
<reference evidence="1" key="1">
    <citation type="submission" date="2024-03" db="EMBL/GenBank/DDBJ databases">
        <title>WGS assembly of Saponaria officinalis var. Norfolk2.</title>
        <authorList>
            <person name="Jenkins J."/>
            <person name="Shu S."/>
            <person name="Grimwood J."/>
            <person name="Barry K."/>
            <person name="Goodstein D."/>
            <person name="Schmutz J."/>
            <person name="Leebens-Mack J."/>
            <person name="Osbourn A."/>
        </authorList>
    </citation>
    <scope>NUCLEOTIDE SEQUENCE [LARGE SCALE GENOMIC DNA]</scope>
    <source>
        <strain evidence="1">JIC</strain>
    </source>
</reference>
<dbReference type="EMBL" id="JBDFQZ010000007">
    <property type="protein sequence ID" value="KAK9704920.1"/>
    <property type="molecule type" value="Genomic_DNA"/>
</dbReference>
<keyword evidence="2" id="KW-1185">Reference proteome</keyword>
<dbReference type="Proteomes" id="UP001443914">
    <property type="component" value="Unassembled WGS sequence"/>
</dbReference>
<evidence type="ECO:0000313" key="2">
    <source>
        <dbReference type="Proteomes" id="UP001443914"/>
    </source>
</evidence>
<gene>
    <name evidence="1" type="ORF">RND81_07G020300</name>
</gene>
<evidence type="ECO:0000313" key="1">
    <source>
        <dbReference type="EMBL" id="KAK9704920.1"/>
    </source>
</evidence>
<sequence length="128" mass="14076">MMGASSVNDPRKCNRLTRERIWSGGRSTQSGNYVLPLKSAKTWRWGSRNDGDSSGSDATVRRRSVCLYWSVPTTTGGCTPQRSTTTLARNFLAVFFMPPICNSMNVKASGDVVAKFITMRSFSVGLNI</sequence>
<protein>
    <submittedName>
        <fullName evidence="1">Uncharacterized protein</fullName>
    </submittedName>
</protein>
<name>A0AAW1JMT1_SAPOF</name>
<organism evidence="1 2">
    <name type="scientific">Saponaria officinalis</name>
    <name type="common">Common soapwort</name>
    <name type="synonym">Lychnis saponaria</name>
    <dbReference type="NCBI Taxonomy" id="3572"/>
    <lineage>
        <taxon>Eukaryota</taxon>
        <taxon>Viridiplantae</taxon>
        <taxon>Streptophyta</taxon>
        <taxon>Embryophyta</taxon>
        <taxon>Tracheophyta</taxon>
        <taxon>Spermatophyta</taxon>
        <taxon>Magnoliopsida</taxon>
        <taxon>eudicotyledons</taxon>
        <taxon>Gunneridae</taxon>
        <taxon>Pentapetalae</taxon>
        <taxon>Caryophyllales</taxon>
        <taxon>Caryophyllaceae</taxon>
        <taxon>Caryophylleae</taxon>
        <taxon>Saponaria</taxon>
    </lineage>
</organism>
<proteinExistence type="predicted"/>